<dbReference type="STRING" id="1588748.HMPREF3182_00504"/>
<dbReference type="PATRIC" id="fig|1588748.3.peg.485"/>
<gene>
    <name evidence="2" type="ORF">HMPREF3182_00504</name>
</gene>
<keyword evidence="1" id="KW-0472">Membrane</keyword>
<dbReference type="EMBL" id="LSDT01000014">
    <property type="protein sequence ID" value="KXB92384.1"/>
    <property type="molecule type" value="Genomic_DNA"/>
</dbReference>
<sequence length="305" mass="34224">MGIKKEGLFMATCKTIFRYLCMGIAVVVIGMVGALHIQAADKTVGAADWQQIVQHNVNWQPMEMQVNMAVEMPVVGNGYGQLNVRMDAKGNSTGVVDAHFFGVVNEHISVPMWGEKKGNLYSFYYKVPQMYGGKWVTFTVPVLNIMDKKQMNAAVDWQSVSDVMQIEPNVYRLVLGPSYFAKVLQKVQQTQGMMAMQVDKIAFLQKQMQNIQIVMYVRVDPVTKHIVHIEGDLTPFVQLIVMQAPNLGYKTNIPLAGYNLISQIAANCRVRFFADYREGKKEAIIVPKTVKKVAVPLSPSNPLYK</sequence>
<comment type="caution">
    <text evidence="2">The sequence shown here is derived from an EMBL/GenBank/DDBJ whole genome shotgun (WGS) entry which is preliminary data.</text>
</comment>
<organism evidence="2 3">
    <name type="scientific">Megasphaera hutchinsoni</name>
    <dbReference type="NCBI Taxonomy" id="1588748"/>
    <lineage>
        <taxon>Bacteria</taxon>
        <taxon>Bacillati</taxon>
        <taxon>Bacillota</taxon>
        <taxon>Negativicutes</taxon>
        <taxon>Veillonellales</taxon>
        <taxon>Veillonellaceae</taxon>
        <taxon>Megasphaera</taxon>
    </lineage>
</organism>
<reference evidence="3" key="1">
    <citation type="submission" date="2016-01" db="EMBL/GenBank/DDBJ databases">
        <authorList>
            <person name="Mitreva M."/>
            <person name="Pepin K.H."/>
            <person name="Mihindukulasuriya K.A."/>
            <person name="Fulton R."/>
            <person name="Fronick C."/>
            <person name="O'Laughlin M."/>
            <person name="Miner T."/>
            <person name="Herter B."/>
            <person name="Rosa B.A."/>
            <person name="Cordes M."/>
            <person name="Tomlinson C."/>
            <person name="Wollam A."/>
            <person name="Palsikar V.B."/>
            <person name="Mardis E.R."/>
            <person name="Wilson R.K."/>
        </authorList>
    </citation>
    <scope>NUCLEOTIDE SEQUENCE [LARGE SCALE GENOMIC DNA]</scope>
    <source>
        <strain evidence="3">KA00182</strain>
    </source>
</reference>
<keyword evidence="1" id="KW-1133">Transmembrane helix</keyword>
<evidence type="ECO:0000313" key="2">
    <source>
        <dbReference type="EMBL" id="KXB92384.1"/>
    </source>
</evidence>
<protein>
    <submittedName>
        <fullName evidence="2">Uncharacterized protein</fullName>
    </submittedName>
</protein>
<accession>A0A134CJT0</accession>
<proteinExistence type="predicted"/>
<name>A0A134CJT0_9FIRM</name>
<keyword evidence="3" id="KW-1185">Reference proteome</keyword>
<dbReference type="AlphaFoldDB" id="A0A134CJT0"/>
<evidence type="ECO:0000313" key="3">
    <source>
        <dbReference type="Proteomes" id="UP000070160"/>
    </source>
</evidence>
<feature type="transmembrane region" description="Helical" evidence="1">
    <location>
        <begin position="16"/>
        <end position="37"/>
    </location>
</feature>
<evidence type="ECO:0000256" key="1">
    <source>
        <dbReference type="SAM" id="Phobius"/>
    </source>
</evidence>
<keyword evidence="1" id="KW-0812">Transmembrane</keyword>
<dbReference type="Proteomes" id="UP000070160">
    <property type="component" value="Unassembled WGS sequence"/>
</dbReference>